<organism evidence="1 2">
    <name type="scientific">Pseudoalteromonas rubra</name>
    <dbReference type="NCBI Taxonomy" id="43658"/>
    <lineage>
        <taxon>Bacteria</taxon>
        <taxon>Pseudomonadati</taxon>
        <taxon>Pseudomonadota</taxon>
        <taxon>Gammaproteobacteria</taxon>
        <taxon>Alteromonadales</taxon>
        <taxon>Pseudoalteromonadaceae</taxon>
        <taxon>Pseudoalteromonas</taxon>
    </lineage>
</organism>
<evidence type="ECO:0000313" key="1">
    <source>
        <dbReference type="EMBL" id="RZM84566.1"/>
    </source>
</evidence>
<dbReference type="Proteomes" id="UP000292345">
    <property type="component" value="Unassembled WGS sequence"/>
</dbReference>
<accession>A0A4Q7ER93</accession>
<proteinExistence type="predicted"/>
<protein>
    <submittedName>
        <fullName evidence="1">Uncharacterized protein</fullName>
    </submittedName>
</protein>
<gene>
    <name evidence="1" type="ORF">C3B51_03190</name>
</gene>
<name>A0A4Q7ER93_9GAMM</name>
<dbReference type="RefSeq" id="WP_130244147.1">
    <property type="nucleotide sequence ID" value="NZ_PPUZ01000006.1"/>
</dbReference>
<comment type="caution">
    <text evidence="1">The sequence shown here is derived from an EMBL/GenBank/DDBJ whole genome shotgun (WGS) entry which is preliminary data.</text>
</comment>
<dbReference type="AlphaFoldDB" id="A0A4Q7ER93"/>
<evidence type="ECO:0000313" key="2">
    <source>
        <dbReference type="Proteomes" id="UP000292345"/>
    </source>
</evidence>
<sequence length="75" mass="7987">MKLKLNKKKLKGLTVDSKAIPGAMTPKVAGGNFTNHPLLCFPTIEPACNTNIQTGCPTNGGCYTAYGDQYCRIPA</sequence>
<reference evidence="1 2" key="1">
    <citation type="submission" date="2018-01" db="EMBL/GenBank/DDBJ databases">
        <title>Co-occurrence of chitin degradation, pigmentation and bioactivity in marine Pseudoalteromonas.</title>
        <authorList>
            <person name="Paulsen S."/>
            <person name="Gram L."/>
            <person name="Machado H."/>
        </authorList>
    </citation>
    <scope>NUCLEOTIDE SEQUENCE [LARGE SCALE GENOMIC DNA]</scope>
    <source>
        <strain evidence="1 2">S1946</strain>
    </source>
</reference>
<dbReference type="EMBL" id="PPUZ01000006">
    <property type="protein sequence ID" value="RZM84566.1"/>
    <property type="molecule type" value="Genomic_DNA"/>
</dbReference>